<sequence length="229" mass="25566">LHLSSWEVAHRGAAKCREILSLVLHCICIIGALLTIIPMAMVWRWSPHDQEMVMAASNWEHSRRRCPLYVSTEADASWGTESMAPCMFAAAMPVLFLVLSITLAIFHTFIIQTWGKSGEPPSIVFNREYCLIILGITTVEAVFAFAVAITVTDGIRETCHSYTLSESEHKPSSCKDGFHYREESARSLWFDTFGKLLMGFVGSWIVAFATTFIAVVYLARSRICSCGDT</sequence>
<dbReference type="Proteomes" id="UP001497623">
    <property type="component" value="Unassembled WGS sequence"/>
</dbReference>
<evidence type="ECO:0000313" key="2">
    <source>
        <dbReference type="EMBL" id="CAL4127987.1"/>
    </source>
</evidence>
<feature type="transmembrane region" description="Helical" evidence="1">
    <location>
        <begin position="131"/>
        <end position="151"/>
    </location>
</feature>
<feature type="transmembrane region" description="Helical" evidence="1">
    <location>
        <begin position="196"/>
        <end position="219"/>
    </location>
</feature>
<organism evidence="2 3">
    <name type="scientific">Meganyctiphanes norvegica</name>
    <name type="common">Northern krill</name>
    <name type="synonym">Thysanopoda norvegica</name>
    <dbReference type="NCBI Taxonomy" id="48144"/>
    <lineage>
        <taxon>Eukaryota</taxon>
        <taxon>Metazoa</taxon>
        <taxon>Ecdysozoa</taxon>
        <taxon>Arthropoda</taxon>
        <taxon>Crustacea</taxon>
        <taxon>Multicrustacea</taxon>
        <taxon>Malacostraca</taxon>
        <taxon>Eumalacostraca</taxon>
        <taxon>Eucarida</taxon>
        <taxon>Euphausiacea</taxon>
        <taxon>Euphausiidae</taxon>
        <taxon>Meganyctiphanes</taxon>
    </lineage>
</organism>
<evidence type="ECO:0000256" key="1">
    <source>
        <dbReference type="SAM" id="Phobius"/>
    </source>
</evidence>
<feature type="transmembrane region" description="Helical" evidence="1">
    <location>
        <begin position="87"/>
        <end position="110"/>
    </location>
</feature>
<name>A0AAV2RMD7_MEGNR</name>
<keyword evidence="1" id="KW-0812">Transmembrane</keyword>
<keyword evidence="1" id="KW-1133">Transmembrane helix</keyword>
<keyword evidence="3" id="KW-1185">Reference proteome</keyword>
<proteinExistence type="predicted"/>
<feature type="non-terminal residue" evidence="2">
    <location>
        <position position="1"/>
    </location>
</feature>
<dbReference type="EMBL" id="CAXKWB010025346">
    <property type="protein sequence ID" value="CAL4127987.1"/>
    <property type="molecule type" value="Genomic_DNA"/>
</dbReference>
<comment type="caution">
    <text evidence="2">The sequence shown here is derived from an EMBL/GenBank/DDBJ whole genome shotgun (WGS) entry which is preliminary data.</text>
</comment>
<gene>
    <name evidence="2" type="ORF">MNOR_LOCUS25950</name>
</gene>
<protein>
    <submittedName>
        <fullName evidence="2">Uncharacterized protein</fullName>
    </submittedName>
</protein>
<dbReference type="AlphaFoldDB" id="A0AAV2RMD7"/>
<keyword evidence="1" id="KW-0472">Membrane</keyword>
<accession>A0AAV2RMD7</accession>
<reference evidence="2 3" key="1">
    <citation type="submission" date="2024-05" db="EMBL/GenBank/DDBJ databases">
        <authorList>
            <person name="Wallberg A."/>
        </authorList>
    </citation>
    <scope>NUCLEOTIDE SEQUENCE [LARGE SCALE GENOMIC DNA]</scope>
</reference>
<feature type="transmembrane region" description="Helical" evidence="1">
    <location>
        <begin position="20"/>
        <end position="43"/>
    </location>
</feature>
<evidence type="ECO:0000313" key="3">
    <source>
        <dbReference type="Proteomes" id="UP001497623"/>
    </source>
</evidence>